<dbReference type="InterPro" id="IPR051159">
    <property type="entry name" value="Hexapeptide_acetyltransf"/>
</dbReference>
<keyword evidence="3" id="KW-0012">Acyltransferase</keyword>
<dbReference type="CDD" id="cd03357">
    <property type="entry name" value="LbH_MAT_GAT"/>
    <property type="match status" value="1"/>
</dbReference>
<reference evidence="6 7" key="1">
    <citation type="submission" date="2012-01" db="EMBL/GenBank/DDBJ databases">
        <title>The Genome Sequence of Scardovia inopinata F0304.</title>
        <authorList>
            <consortium name="The Broad Institute Genome Sequencing Platform"/>
            <person name="Ward D."/>
            <person name="Earl A."/>
            <person name="Feldgarden M."/>
            <person name="Gevers D."/>
            <person name="Young S."/>
            <person name="Zeng Q."/>
            <person name="Koehrsen M."/>
            <person name="Alvarado L."/>
            <person name="Berlin A.M."/>
            <person name="Borenstein D."/>
            <person name="Chapman S.B."/>
            <person name="Chen Z."/>
            <person name="Engels R."/>
            <person name="Freedman E."/>
            <person name="Gellesch M."/>
            <person name="Goldberg J."/>
            <person name="Griggs A."/>
            <person name="Gujja S."/>
            <person name="Heilman E.R."/>
            <person name="Heiman D.I."/>
            <person name="Hepburn T.A."/>
            <person name="Howarth C."/>
            <person name="Jen D."/>
            <person name="Larson L."/>
            <person name="Mehta T."/>
            <person name="Park D."/>
            <person name="Pearson M."/>
            <person name="Richards J."/>
            <person name="Roberts A."/>
            <person name="Saif S."/>
            <person name="Shea T.D."/>
            <person name="Shenoy N."/>
            <person name="Sisk P."/>
            <person name="Stolte C."/>
            <person name="Sykes S.N."/>
            <person name="Walk T."/>
            <person name="White J."/>
            <person name="Yandava C."/>
            <person name="Izard J."/>
            <person name="Baranova O.V."/>
            <person name="Blanton J.M."/>
            <person name="Tanner A.C."/>
            <person name="Dewhirst F."/>
            <person name="Haas B."/>
            <person name="Nusbaum C."/>
            <person name="Birren B."/>
        </authorList>
    </citation>
    <scope>NUCLEOTIDE SEQUENCE [LARGE SCALE GENOMIC DNA]</scope>
    <source>
        <strain evidence="6 7">F0304</strain>
    </source>
</reference>
<comment type="caution">
    <text evidence="6">The sequence shown here is derived from an EMBL/GenBank/DDBJ whole genome shotgun (WGS) entry which is preliminary data.</text>
</comment>
<protein>
    <recommendedName>
        <fullName evidence="5">Maltose/galactoside acetyltransferase domain-containing protein</fullName>
    </recommendedName>
</protein>
<dbReference type="GO" id="GO:0016407">
    <property type="term" value="F:acetyltransferase activity"/>
    <property type="evidence" value="ECO:0007669"/>
    <property type="project" value="InterPro"/>
</dbReference>
<dbReference type="eggNOG" id="COG0110">
    <property type="taxonomic scope" value="Bacteria"/>
</dbReference>
<name>W5IJF5_SCAIO</name>
<dbReference type="EMBL" id="ADCX01000003">
    <property type="protein sequence ID" value="EFG27025.1"/>
    <property type="molecule type" value="Genomic_DNA"/>
</dbReference>
<dbReference type="Gene3D" id="2.160.10.10">
    <property type="entry name" value="Hexapeptide repeat proteins"/>
    <property type="match status" value="1"/>
</dbReference>
<evidence type="ECO:0000313" key="6">
    <source>
        <dbReference type="EMBL" id="EFG27025.1"/>
    </source>
</evidence>
<evidence type="ECO:0000259" key="5">
    <source>
        <dbReference type="SMART" id="SM01266"/>
    </source>
</evidence>
<dbReference type="AlphaFoldDB" id="W5IJF5"/>
<sequence>MSDQIEEELTESHSSTGKSAWSAGEKANSTGVICASSEQEKMLAGKIYDPSDPQLASLRQRAHRLSKEYNDLPDTDERREQILSELIDQQGPGIFLQGPIQFDYGCFTHIGENTYANFNFTVVDCCSVTIGKNVFFGPNVSLLAPVHPLRYEDRNLYRKADGELTDREYAKPITIGDNCWIAGNVTVCGGVTIGEGCVVGTGSVVTRDIPDGYLAFGSPCRPIRPISQEDSLSNHPELFED</sequence>
<feature type="region of interest" description="Disordered" evidence="4">
    <location>
        <begin position="1"/>
        <end position="26"/>
    </location>
</feature>
<dbReference type="SMART" id="SM01266">
    <property type="entry name" value="Mac"/>
    <property type="match status" value="1"/>
</dbReference>
<evidence type="ECO:0000256" key="4">
    <source>
        <dbReference type="SAM" id="MobiDB-lite"/>
    </source>
</evidence>
<accession>W5IJF5</accession>
<dbReference type="FunFam" id="2.160.10.10:FF:000025">
    <property type="entry name" value="Hexapeptide-repeat containing-acetyltransferase"/>
    <property type="match status" value="1"/>
</dbReference>
<proteinExistence type="inferred from homology"/>
<keyword evidence="2" id="KW-0808">Transferase</keyword>
<dbReference type="Pfam" id="PF12464">
    <property type="entry name" value="Mac"/>
    <property type="match status" value="1"/>
</dbReference>
<dbReference type="InterPro" id="IPR001451">
    <property type="entry name" value="Hexapep"/>
</dbReference>
<dbReference type="PANTHER" id="PTHR23416:SF23">
    <property type="entry name" value="ACETYLTRANSFERASE C18B11.09C-RELATED"/>
    <property type="match status" value="1"/>
</dbReference>
<dbReference type="InterPro" id="IPR011004">
    <property type="entry name" value="Trimer_LpxA-like_sf"/>
</dbReference>
<dbReference type="GO" id="GO:0008374">
    <property type="term" value="F:O-acyltransferase activity"/>
    <property type="evidence" value="ECO:0007669"/>
    <property type="project" value="TreeGrafter"/>
</dbReference>
<gene>
    <name evidence="6" type="ORF">HMPREF9020_00657</name>
</gene>
<keyword evidence="7" id="KW-1185">Reference proteome</keyword>
<feature type="domain" description="Maltose/galactoside acetyltransferase" evidence="5">
    <location>
        <begin position="39"/>
        <end position="92"/>
    </location>
</feature>
<evidence type="ECO:0000256" key="2">
    <source>
        <dbReference type="ARBA" id="ARBA00022679"/>
    </source>
</evidence>
<evidence type="ECO:0000313" key="7">
    <source>
        <dbReference type="Proteomes" id="UP000005777"/>
    </source>
</evidence>
<organism evidence="6 7">
    <name type="scientific">Scardovia inopinata F0304</name>
    <dbReference type="NCBI Taxonomy" id="641146"/>
    <lineage>
        <taxon>Bacteria</taxon>
        <taxon>Bacillati</taxon>
        <taxon>Actinomycetota</taxon>
        <taxon>Actinomycetes</taxon>
        <taxon>Bifidobacteriales</taxon>
        <taxon>Bifidobacteriaceae</taxon>
        <taxon>Scardovia</taxon>
    </lineage>
</organism>
<dbReference type="Pfam" id="PF00132">
    <property type="entry name" value="Hexapep"/>
    <property type="match status" value="1"/>
</dbReference>
<comment type="similarity">
    <text evidence="1">Belongs to the transferase hexapeptide repeat family.</text>
</comment>
<dbReference type="InterPro" id="IPR024688">
    <property type="entry name" value="Mac_dom"/>
</dbReference>
<evidence type="ECO:0000256" key="1">
    <source>
        <dbReference type="ARBA" id="ARBA00007274"/>
    </source>
</evidence>
<dbReference type="SUPFAM" id="SSF51161">
    <property type="entry name" value="Trimeric LpxA-like enzymes"/>
    <property type="match status" value="1"/>
</dbReference>
<evidence type="ECO:0000256" key="3">
    <source>
        <dbReference type="ARBA" id="ARBA00023315"/>
    </source>
</evidence>
<dbReference type="Proteomes" id="UP000005777">
    <property type="component" value="Unassembled WGS sequence"/>
</dbReference>
<dbReference type="HOGENOM" id="CLU_051638_3_1_11"/>
<dbReference type="PANTHER" id="PTHR23416">
    <property type="entry name" value="SIALIC ACID SYNTHASE-RELATED"/>
    <property type="match status" value="1"/>
</dbReference>